<name>A0A2I9LNX4_9SCOR</name>
<dbReference type="EMBL" id="GFWZ01000094">
    <property type="protein sequence ID" value="MBW20084.1"/>
    <property type="molecule type" value="Transcribed_RNA"/>
</dbReference>
<sequence length="80" mass="9247">MGGFSLQTFKRHPSLIPLVVIVGSGMVMSGAYLLRLALKSPDVSWDRKNNPEPWQHYEGKQYKFYSPLTDYSKKPERPEF</sequence>
<protein>
    <submittedName>
        <fullName evidence="2">Cytochrome C Oxidase</fullName>
    </submittedName>
</protein>
<reference evidence="2" key="1">
    <citation type="journal article" date="2017" name="Toxicon">
        <title>Venom-gland transcriptomics and venom proteomics of the Hentz striped scorpion (Centruroides hentzi; Buthidae) reveal high toxin diversity in a harmless member of a lethal family.</title>
        <authorList>
            <person name="Ward M.J."/>
            <person name="Ellsworth S.A."/>
            <person name="Rokyta D.R."/>
        </authorList>
    </citation>
    <scope>NUCLEOTIDE SEQUENCE</scope>
    <source>
        <tissue evidence="2">Venom gland</tissue>
    </source>
</reference>
<accession>A0A2I9LNX4</accession>
<keyword evidence="1" id="KW-1133">Transmembrane helix</keyword>
<dbReference type="Pfam" id="PF06522">
    <property type="entry name" value="B12D"/>
    <property type="match status" value="1"/>
</dbReference>
<keyword evidence="1" id="KW-0812">Transmembrane</keyword>
<organism evidence="2">
    <name type="scientific">Centruroides hentzi</name>
    <dbReference type="NCBI Taxonomy" id="88313"/>
    <lineage>
        <taxon>Eukaryota</taxon>
        <taxon>Metazoa</taxon>
        <taxon>Ecdysozoa</taxon>
        <taxon>Arthropoda</taxon>
        <taxon>Chelicerata</taxon>
        <taxon>Arachnida</taxon>
        <taxon>Scorpiones</taxon>
        <taxon>Buthida</taxon>
        <taxon>Buthoidea</taxon>
        <taxon>Buthidae</taxon>
        <taxon>Centruroides</taxon>
    </lineage>
</organism>
<evidence type="ECO:0000256" key="1">
    <source>
        <dbReference type="SAM" id="Phobius"/>
    </source>
</evidence>
<keyword evidence="1" id="KW-0472">Membrane</keyword>
<dbReference type="PANTHER" id="PTHR14256">
    <property type="entry name" value="NADH-UBIQUINONE OXIDOREDUCTASE MLRQ SUBUNIT"/>
    <property type="match status" value="1"/>
</dbReference>
<evidence type="ECO:0000313" key="2">
    <source>
        <dbReference type="EMBL" id="MBW20084.1"/>
    </source>
</evidence>
<proteinExistence type="predicted"/>
<dbReference type="AlphaFoldDB" id="A0A2I9LNX4"/>
<dbReference type="PANTHER" id="PTHR14256:SF1">
    <property type="entry name" value="GEO09626P1"/>
    <property type="match status" value="1"/>
</dbReference>
<feature type="transmembrane region" description="Helical" evidence="1">
    <location>
        <begin position="15"/>
        <end position="38"/>
    </location>
</feature>
<dbReference type="InterPro" id="IPR010530">
    <property type="entry name" value="B12D"/>
</dbReference>